<dbReference type="EMBL" id="NAJM01000009">
    <property type="protein sequence ID" value="RVX73105.1"/>
    <property type="molecule type" value="Genomic_DNA"/>
</dbReference>
<evidence type="ECO:0000313" key="4">
    <source>
        <dbReference type="EMBL" id="RVX73105.1"/>
    </source>
</evidence>
<feature type="region of interest" description="Disordered" evidence="1">
    <location>
        <begin position="236"/>
        <end position="278"/>
    </location>
</feature>
<keyword evidence="3" id="KW-0732">Signal</keyword>
<organism evidence="4 5">
    <name type="scientific">Exophiala mesophila</name>
    <name type="common">Black yeast-like fungus</name>
    <dbReference type="NCBI Taxonomy" id="212818"/>
    <lineage>
        <taxon>Eukaryota</taxon>
        <taxon>Fungi</taxon>
        <taxon>Dikarya</taxon>
        <taxon>Ascomycota</taxon>
        <taxon>Pezizomycotina</taxon>
        <taxon>Eurotiomycetes</taxon>
        <taxon>Chaetothyriomycetidae</taxon>
        <taxon>Chaetothyriales</taxon>
        <taxon>Herpotrichiellaceae</taxon>
        <taxon>Exophiala</taxon>
    </lineage>
</organism>
<feature type="chain" id="PRO_5019434347" description="GPI anchored protein" evidence="3">
    <location>
        <begin position="31"/>
        <end position="504"/>
    </location>
</feature>
<dbReference type="PANTHER" id="PTHR39599:SF1">
    <property type="entry name" value="GPI-ANCHORED PROTEIN (EUROFUNG)"/>
    <property type="match status" value="1"/>
</dbReference>
<sequence>MAPWLHLVALPSSMILLILNSAPYASLVAAQNEWHHNLPRHEKYFPEDEILLRRNMEIQKRMMQSPVGGVRKMSPDPGEKFYLDYWTFMDELDPNTGGGIEQQVEDTAWENFTTWTSFDRPVRVHNGHDRPGILRRMSGYHVFAKRQFQCPSGTSACTSINRPNSCCGTGSTCVIVEDTGLGDVGCCANGQTCAGSLADCENGYSSCPNNPGGGCCLPGYACFDIGCVQTNTATVSPPPGPSTTTVTSYTTITPSRSTTSTSSTTSTTSRTQTSVSTNTSTLPPVIVTVTRTVTVTSSPPATLTCASAFRTCPASLGGGCCHTDRECGDAECPEPTTTTATASPPVRPTSEVTTTETTTVPAPTSTIVDGCPTGFYACSAYYQGGCCQIGRDCGTTSCPAGGSTTVVDEGLVTIVAPTGSGITGVGTLLTGSCAQGWATCEPDVGGGCCPSGYTCETATCAAASGGAAVGKLAPESGAIAIDTTYLGWLGGIVAVMSGLLGFIL</sequence>
<evidence type="ECO:0000256" key="2">
    <source>
        <dbReference type="SAM" id="Phobius"/>
    </source>
</evidence>
<keyword evidence="2" id="KW-0812">Transmembrane</keyword>
<proteinExistence type="predicted"/>
<evidence type="ECO:0000256" key="3">
    <source>
        <dbReference type="SAM" id="SignalP"/>
    </source>
</evidence>
<evidence type="ECO:0008006" key="6">
    <source>
        <dbReference type="Google" id="ProtNLM"/>
    </source>
</evidence>
<evidence type="ECO:0000313" key="5">
    <source>
        <dbReference type="Proteomes" id="UP000288859"/>
    </source>
</evidence>
<reference evidence="4 5" key="1">
    <citation type="submission" date="2017-03" db="EMBL/GenBank/DDBJ databases">
        <title>Genomes of endolithic fungi from Antarctica.</title>
        <authorList>
            <person name="Coleine C."/>
            <person name="Masonjones S."/>
            <person name="Stajich J.E."/>
        </authorList>
    </citation>
    <scope>NUCLEOTIDE SEQUENCE [LARGE SCALE GENOMIC DNA]</scope>
    <source>
        <strain evidence="4 5">CCFEE 6314</strain>
    </source>
</reference>
<protein>
    <recommendedName>
        <fullName evidence="6">GPI anchored protein</fullName>
    </recommendedName>
</protein>
<name>A0A438NBF0_EXOME</name>
<accession>A0A438NBF0</accession>
<evidence type="ECO:0000256" key="1">
    <source>
        <dbReference type="SAM" id="MobiDB-lite"/>
    </source>
</evidence>
<dbReference type="VEuPathDB" id="FungiDB:PV10_08008"/>
<feature type="compositionally biased region" description="Low complexity" evidence="1">
    <location>
        <begin position="242"/>
        <end position="278"/>
    </location>
</feature>
<comment type="caution">
    <text evidence="4">The sequence shown here is derived from an EMBL/GenBank/DDBJ whole genome shotgun (WGS) entry which is preliminary data.</text>
</comment>
<keyword evidence="2" id="KW-0472">Membrane</keyword>
<keyword evidence="2" id="KW-1133">Transmembrane helix</keyword>
<dbReference type="PANTHER" id="PTHR39599">
    <property type="entry name" value="GPI-ANCHORED PROTEIN (EUROFUNG)-RELATED-RELATED"/>
    <property type="match status" value="1"/>
</dbReference>
<dbReference type="AlphaFoldDB" id="A0A438NBF0"/>
<feature type="region of interest" description="Disordered" evidence="1">
    <location>
        <begin position="334"/>
        <end position="358"/>
    </location>
</feature>
<dbReference type="Proteomes" id="UP000288859">
    <property type="component" value="Unassembled WGS sequence"/>
</dbReference>
<feature type="signal peptide" evidence="3">
    <location>
        <begin position="1"/>
        <end position="30"/>
    </location>
</feature>
<gene>
    <name evidence="4" type="ORF">B0A52_02232</name>
</gene>
<dbReference type="OrthoDB" id="2426396at2759"/>
<feature type="transmembrane region" description="Helical" evidence="2">
    <location>
        <begin position="485"/>
        <end position="503"/>
    </location>
</feature>